<evidence type="ECO:0000313" key="2">
    <source>
        <dbReference type="Proteomes" id="UP001230649"/>
    </source>
</evidence>
<accession>A0ACC2WYY2</accession>
<organism evidence="1 2">
    <name type="scientific">Naganishia adeliensis</name>
    <dbReference type="NCBI Taxonomy" id="92952"/>
    <lineage>
        <taxon>Eukaryota</taxon>
        <taxon>Fungi</taxon>
        <taxon>Dikarya</taxon>
        <taxon>Basidiomycota</taxon>
        <taxon>Agaricomycotina</taxon>
        <taxon>Tremellomycetes</taxon>
        <taxon>Filobasidiales</taxon>
        <taxon>Filobasidiaceae</taxon>
        <taxon>Naganishia</taxon>
    </lineage>
</organism>
<keyword evidence="2" id="KW-1185">Reference proteome</keyword>
<dbReference type="Proteomes" id="UP001230649">
    <property type="component" value="Unassembled WGS sequence"/>
</dbReference>
<sequence>MFKLAPRPNLALASRESIVAASRCPACHPTRTHPIDSTARVRFHSTAGAGFVPARRAELERGRQDTLARTEFYNPATWAAYKASSTDLSFEEYKRRRDATRPPDVPLDGLIPKTLPSLLQVFQYMSSNQNAPSKNAFYSLMEAAAEYSRVRNGEDVPEVRGKLASLSQQDEVTPQGLTAALEGRTDPNPTGGASTHERTGLGWKIAWSAWQDARAGGIDLGVRGFELLLEAARPHPHLWPSLLHHAQNNPPLYQAITGTTYDFLLRAALAGNRFESVLALVTEMRMRGISPAQVRMTRIIEVCCENGVPRIALELAQGYERMADKVVEQTAWAEILRASADGHFMQGIETAWDRLVENGTFKPDEGLCVLILNASARHGNPGLATAVLAHFSALGIQGREYHYAPVLEAFCATGSLPEALQMLDTMRTHGGVEPTLMTARPLVESMVSRRDIKWVDAGFDALEALHIKGQRIDPAAFNAVLKAAAEYGDLKRAVVIFRQAESFDVKPNVETFNTLLAACVEAGAKDQAEIVKQDMEAQLGATTKDADTFQHLIELYLTQENYEPAFQYLEEMKAARHRPPLSVYEGMVRKCWRASDERFRLVLEEMQLGGYKPSRGLIEFLGGNKTSTDRTGEVKAPRERLRRVGAASRRGPAPEGSRKR</sequence>
<name>A0ACC2WYY2_9TREE</name>
<comment type="caution">
    <text evidence="1">The sequence shown here is derived from an EMBL/GenBank/DDBJ whole genome shotgun (WGS) entry which is preliminary data.</text>
</comment>
<dbReference type="EMBL" id="JASBWS010000005">
    <property type="protein sequence ID" value="KAJ9115712.1"/>
    <property type="molecule type" value="Genomic_DNA"/>
</dbReference>
<proteinExistence type="predicted"/>
<gene>
    <name evidence="1" type="ORF">QFC20_001039</name>
</gene>
<evidence type="ECO:0000313" key="1">
    <source>
        <dbReference type="EMBL" id="KAJ9115712.1"/>
    </source>
</evidence>
<reference evidence="1" key="1">
    <citation type="submission" date="2023-04" db="EMBL/GenBank/DDBJ databases">
        <title>Draft Genome sequencing of Naganishia species isolated from polar environments using Oxford Nanopore Technology.</title>
        <authorList>
            <person name="Leo P."/>
            <person name="Venkateswaran K."/>
        </authorList>
    </citation>
    <scope>NUCLEOTIDE SEQUENCE</scope>
    <source>
        <strain evidence="1">MNA-CCFEE 5262</strain>
    </source>
</reference>
<protein>
    <submittedName>
        <fullName evidence="1">Uncharacterized protein</fullName>
    </submittedName>
</protein>